<dbReference type="AlphaFoldDB" id="A0A1Y5TIJ1"/>
<evidence type="ECO:0000313" key="1">
    <source>
        <dbReference type="EMBL" id="SLN61183.1"/>
    </source>
</evidence>
<dbReference type="PIRSF" id="PIRSF032064">
    <property type="entry name" value="UCP032064"/>
    <property type="match status" value="1"/>
</dbReference>
<dbReference type="Pfam" id="PF05258">
    <property type="entry name" value="DciA"/>
    <property type="match status" value="1"/>
</dbReference>
<sequence>MRKAKATQKKTPAAGIKRRKKGFEMTSGLLQSRIRQATETRGFSEMRLLTHWVEIVGESTASMARPIKVSYAKGGFGATLVLLTTGSYAPMLQAELPKIQDRVNAVYGYSAISRIHITQTAPTGFSEGRVQFEHVKEKPRSQPSPKVLAEAHELSAGAQDENLRRALEKLASSFLHRADNTLKKVDR</sequence>
<reference evidence="1 2" key="1">
    <citation type="submission" date="2017-03" db="EMBL/GenBank/DDBJ databases">
        <authorList>
            <person name="Afonso C.L."/>
            <person name="Miller P.J."/>
            <person name="Scott M.A."/>
            <person name="Spackman E."/>
            <person name="Goraichik I."/>
            <person name="Dimitrov K.M."/>
            <person name="Suarez D.L."/>
            <person name="Swayne D.E."/>
        </authorList>
    </citation>
    <scope>NUCLEOTIDE SEQUENCE [LARGE SCALE GENOMIC DNA]</scope>
    <source>
        <strain evidence="1 2">CECT 7971</strain>
    </source>
</reference>
<dbReference type="InterPro" id="IPR010593">
    <property type="entry name" value="DUF1159"/>
</dbReference>
<name>A0A1Y5TIJ1_9RHOB</name>
<evidence type="ECO:0000313" key="2">
    <source>
        <dbReference type="Proteomes" id="UP000193307"/>
    </source>
</evidence>
<keyword evidence="2" id="KW-1185">Reference proteome</keyword>
<dbReference type="STRING" id="658057.SAMN04488032_11268"/>
<evidence type="ECO:0008006" key="3">
    <source>
        <dbReference type="Google" id="ProtNLM"/>
    </source>
</evidence>
<dbReference type="Proteomes" id="UP000193307">
    <property type="component" value="Unassembled WGS sequence"/>
</dbReference>
<protein>
    <recommendedName>
        <fullName evidence="3">RNA-binding protein</fullName>
    </recommendedName>
</protein>
<proteinExistence type="predicted"/>
<gene>
    <name evidence="1" type="ORF">PAM7971_03160</name>
</gene>
<dbReference type="OrthoDB" id="7160947at2"/>
<organism evidence="1 2">
    <name type="scientific">Pacificibacter marinus</name>
    <dbReference type="NCBI Taxonomy" id="658057"/>
    <lineage>
        <taxon>Bacteria</taxon>
        <taxon>Pseudomonadati</taxon>
        <taxon>Pseudomonadota</taxon>
        <taxon>Alphaproteobacteria</taxon>
        <taxon>Rhodobacterales</taxon>
        <taxon>Roseobacteraceae</taxon>
        <taxon>Pacificibacter</taxon>
    </lineage>
</organism>
<dbReference type="EMBL" id="FWFW01000012">
    <property type="protein sequence ID" value="SLN61183.1"/>
    <property type="molecule type" value="Genomic_DNA"/>
</dbReference>
<dbReference type="InterPro" id="IPR007922">
    <property type="entry name" value="DciA-like"/>
</dbReference>
<accession>A0A1Y5TIJ1</accession>